<dbReference type="RefSeq" id="WP_140797189.1">
    <property type="nucleotide sequence ID" value="NZ_CP017173.1"/>
</dbReference>
<gene>
    <name evidence="1" type="ORF">BHS09_03725</name>
</gene>
<proteinExistence type="predicted"/>
<evidence type="ECO:0000313" key="1">
    <source>
        <dbReference type="EMBL" id="QDE66180.1"/>
    </source>
</evidence>
<dbReference type="Proteomes" id="UP000320179">
    <property type="component" value="Chromosome"/>
</dbReference>
<sequence length="631" mass="69011">MAASAFTRTRSCTMGGLGAPRALLASLAGLMLACGGQDAPDAASLDAQALDMASLDTASLETASLDARSADKTLLDADPQSLLGGWPWPGNKTPAVALALEVKNGVGQPLRVREGSTFFINQIDIRTFVTSTRDEGLRNLIAQSDFGGLGWWGVRQVDQESIGAPGPYTRRRFFRNAAWMDLPSHFIVEPVDSRGRLTGVPILLNAGTEHQRRAGMDDFFIRRFRGIQTASGCATPDDCSASTDFEEEAILELRNAYEHAQRQTLTLRSDTRTLRLRWSLRPAAPYEIPVEQVRDGRYTYGFRIGVEALTPPRPDGTYAPGTEISFQLTLRDGAGNRLHDKGYLPPYNEVAPDGTDSGLQYYRAFFDATTTYYRRKHRERMLMTQIIGPAQNIQPIRSIVALEAFLDPEVDEQVVATPERDGVFSQFATLPFANVLFGGAFVDPNLWNQPNTDTWQFKLPDNAVPGTYLVTVKGRRAYLGEDIPGTTTIEIQVGTPQRTQPKLTTGPCTSCHSKGGELGVVLHANDNRAACAGCHAPLAFELEGPIFVRTHFIHSRSNRFDAPLHQCSSCHLTKESIQRTSKAACLSCHKSYPDSHVAQFGPIESMYVGGGAESFQQCTGACHTRHPGSGL</sequence>
<accession>A0AAE6FVZ8</accession>
<reference evidence="1 2" key="1">
    <citation type="journal article" date="2019" name="Science">
        <title>Social genes are selection hotspots in kin groups of a soil microbe.</title>
        <authorList>
            <person name="Wielgoss S."/>
            <person name="Wolfensberger R."/>
            <person name="Sun L."/>
            <person name="Fiegna F."/>
            <person name="Velicer G.J."/>
        </authorList>
    </citation>
    <scope>NUCLEOTIDE SEQUENCE [LARGE SCALE GENOMIC DNA]</scope>
    <source>
        <strain evidence="1 2">MC3.5.9c15</strain>
    </source>
</reference>
<dbReference type="SUPFAM" id="SSF48695">
    <property type="entry name" value="Multiheme cytochromes"/>
    <property type="match status" value="1"/>
</dbReference>
<dbReference type="InterPro" id="IPR036280">
    <property type="entry name" value="Multihaem_cyt_sf"/>
</dbReference>
<organism evidence="1 2">
    <name type="scientific">Myxococcus xanthus</name>
    <dbReference type="NCBI Taxonomy" id="34"/>
    <lineage>
        <taxon>Bacteria</taxon>
        <taxon>Pseudomonadati</taxon>
        <taxon>Myxococcota</taxon>
        <taxon>Myxococcia</taxon>
        <taxon>Myxococcales</taxon>
        <taxon>Cystobacterineae</taxon>
        <taxon>Myxococcaceae</taxon>
        <taxon>Myxococcus</taxon>
    </lineage>
</organism>
<dbReference type="EMBL" id="CP017174">
    <property type="protein sequence ID" value="QDE66180.1"/>
    <property type="molecule type" value="Genomic_DNA"/>
</dbReference>
<evidence type="ECO:0000313" key="2">
    <source>
        <dbReference type="Proteomes" id="UP000320179"/>
    </source>
</evidence>
<name>A0AAE6FVZ8_MYXXA</name>
<dbReference type="CDD" id="cd08168">
    <property type="entry name" value="Cytochrom_C3"/>
    <property type="match status" value="1"/>
</dbReference>
<protein>
    <submittedName>
        <fullName evidence="1">Cytochrome C</fullName>
    </submittedName>
</protein>
<dbReference type="AlphaFoldDB" id="A0AAE6FVZ8"/>